<evidence type="ECO:0000256" key="1">
    <source>
        <dbReference type="PIRSR" id="PIRSR011396-1"/>
    </source>
</evidence>
<feature type="binding site" evidence="2">
    <location>
        <position position="350"/>
    </location>
    <ligand>
        <name>FAD</name>
        <dbReference type="ChEBI" id="CHEBI:57692"/>
    </ligand>
</feature>
<dbReference type="PANTHER" id="PTHR43747:SF4">
    <property type="entry name" value="FLAVIN-DEPENDENT TRYPTOPHAN HALOGENASE"/>
    <property type="match status" value="1"/>
</dbReference>
<keyword evidence="2" id="KW-0274">FAD</keyword>
<dbReference type="InterPro" id="IPR033856">
    <property type="entry name" value="Trp_halogen"/>
</dbReference>
<dbReference type="Pfam" id="PF04820">
    <property type="entry name" value="Trp_halogenase"/>
    <property type="match status" value="1"/>
</dbReference>
<organism evidence="3 4">
    <name type="scientific">Cellvibrio mixtus</name>
    <dbReference type="NCBI Taxonomy" id="39650"/>
    <lineage>
        <taxon>Bacteria</taxon>
        <taxon>Pseudomonadati</taxon>
        <taxon>Pseudomonadota</taxon>
        <taxon>Gammaproteobacteria</taxon>
        <taxon>Cellvibrionales</taxon>
        <taxon>Cellvibrionaceae</taxon>
        <taxon>Cellvibrio</taxon>
    </lineage>
</organism>
<comment type="caution">
    <text evidence="3">The sequence shown here is derived from an EMBL/GenBank/DDBJ whole genome shotgun (WGS) entry which is preliminary data.</text>
</comment>
<proteinExistence type="predicted"/>
<dbReference type="PIRSF" id="PIRSF011396">
    <property type="entry name" value="Trp_halogenase"/>
    <property type="match status" value="1"/>
</dbReference>
<feature type="binding site" evidence="2">
    <location>
        <begin position="16"/>
        <end position="19"/>
    </location>
    <ligand>
        <name>FAD</name>
        <dbReference type="ChEBI" id="CHEBI:57692"/>
    </ligand>
</feature>
<dbReference type="PANTHER" id="PTHR43747">
    <property type="entry name" value="FAD-BINDING PROTEIN"/>
    <property type="match status" value="1"/>
</dbReference>
<dbReference type="SUPFAM" id="SSF51905">
    <property type="entry name" value="FAD/NAD(P)-binding domain"/>
    <property type="match status" value="1"/>
</dbReference>
<dbReference type="GO" id="GO:0004497">
    <property type="term" value="F:monooxygenase activity"/>
    <property type="evidence" value="ECO:0007669"/>
    <property type="project" value="InterPro"/>
</dbReference>
<feature type="binding site" evidence="2">
    <location>
        <position position="337"/>
    </location>
    <ligand>
        <name>FAD</name>
        <dbReference type="ChEBI" id="CHEBI:57692"/>
    </ligand>
</feature>
<gene>
    <name evidence="3" type="ORF">CBP51_19000</name>
</gene>
<dbReference type="Proteomes" id="UP000216101">
    <property type="component" value="Unassembled WGS sequence"/>
</dbReference>
<accession>A0A266Q2P2</accession>
<keyword evidence="2" id="KW-0285">Flavoprotein</keyword>
<feature type="binding site" evidence="2">
    <location>
        <position position="346"/>
    </location>
    <ligand>
        <name>L-tryptophan</name>
        <dbReference type="ChEBI" id="CHEBI:57912"/>
    </ligand>
</feature>
<sequence length="497" mass="55533">MSMSSKPVSHIVIAGGGTAGWMTAAYLANWLENTNIRVTLVESELIGTVGVGEATVPGIHQFIKDLNIRESEFIKATNATFKLGIEFENWVAPNQSFFHPFAGYGVPIEDRPFHKTWWAAKQQGYSAALAEFCLCTQLAKAGKFAQPSFDPDSRLAWYNYAYHFDATLFAKYLRGYAEARQVKRIEGKINQVQLDPDSGFICSLHLESGEQISGDLFVDCSGISALLIGKTLGVGYEDWSQWLLSDSALAVQTQSVTEPDPFTRSTARTAGWQWHIPLQHRVGNGYVFSSQFITEDQARAELLANLRGEGVTEPRLIRFTTGMRQDFWHKNCVAIGLSSGFLEPLESTSISLIQTGINKLAAFLVDYEIQEKQVAEANRLNRLEYERIRDFIILHYKLNGRTEPLWQHVRDMEIPATLEEKIATFKASGDIQLLEIESFTEHSWISMYAGFAVNPTGLAPSPEPGKMQAVMDKMRAAVGKGRDYAPSHAEFLQTLEP</sequence>
<dbReference type="EMBL" id="NHNI01000003">
    <property type="protein sequence ID" value="OZY83896.1"/>
    <property type="molecule type" value="Genomic_DNA"/>
</dbReference>
<dbReference type="GO" id="GO:0000166">
    <property type="term" value="F:nucleotide binding"/>
    <property type="evidence" value="ECO:0007669"/>
    <property type="project" value="UniProtKB-KW"/>
</dbReference>
<feature type="binding site" evidence="2">
    <location>
        <position position="82"/>
    </location>
    <ligand>
        <name>7-chloro-L-tryptophan</name>
        <dbReference type="ChEBI" id="CHEBI:58713"/>
    </ligand>
</feature>
<evidence type="ECO:0000256" key="2">
    <source>
        <dbReference type="PIRSR" id="PIRSR011396-2"/>
    </source>
</evidence>
<feature type="active site" evidence="1">
    <location>
        <position position="82"/>
    </location>
</feature>
<reference evidence="4" key="1">
    <citation type="submission" date="2017-05" db="EMBL/GenBank/DDBJ databases">
        <authorList>
            <person name="Barney B.M."/>
        </authorList>
    </citation>
    <scope>NUCLEOTIDE SEQUENCE [LARGE SCALE GENOMIC DNA]</scope>
    <source>
        <strain evidence="4">PSBB022</strain>
    </source>
</reference>
<keyword evidence="2" id="KW-0547">Nucleotide-binding</keyword>
<name>A0A266Q2P2_9GAMM</name>
<evidence type="ECO:0000313" key="3">
    <source>
        <dbReference type="EMBL" id="OZY83896.1"/>
    </source>
</evidence>
<dbReference type="InterPro" id="IPR050816">
    <property type="entry name" value="Flavin-dep_Halogenase_NPB"/>
</dbReference>
<dbReference type="InterPro" id="IPR006905">
    <property type="entry name" value="Flavin_halogenase"/>
</dbReference>
<protein>
    <submittedName>
        <fullName evidence="3">Tryptophan halogenase</fullName>
    </submittedName>
</protein>
<keyword evidence="4" id="KW-1185">Reference proteome</keyword>
<dbReference type="AlphaFoldDB" id="A0A266Q2P2"/>
<dbReference type="Gene3D" id="3.50.50.60">
    <property type="entry name" value="FAD/NAD(P)-binding domain"/>
    <property type="match status" value="1"/>
</dbReference>
<dbReference type="InterPro" id="IPR036188">
    <property type="entry name" value="FAD/NAD-bd_sf"/>
</dbReference>
<evidence type="ECO:0000313" key="4">
    <source>
        <dbReference type="Proteomes" id="UP000216101"/>
    </source>
</evidence>